<keyword evidence="2 4" id="KW-0378">Hydrolase</keyword>
<dbReference type="RefSeq" id="WP_073381747.1">
    <property type="nucleotide sequence ID" value="NZ_FQZK01000018.1"/>
</dbReference>
<dbReference type="GO" id="GO:0004553">
    <property type="term" value="F:hydrolase activity, hydrolyzing O-glycosyl compounds"/>
    <property type="evidence" value="ECO:0007669"/>
    <property type="project" value="InterPro"/>
</dbReference>
<dbReference type="PROSITE" id="PS00775">
    <property type="entry name" value="GLYCOSYL_HYDROL_F3"/>
    <property type="match status" value="1"/>
</dbReference>
<dbReference type="OrthoDB" id="3187421at2"/>
<dbReference type="PRINTS" id="PR00133">
    <property type="entry name" value="GLHYDRLASE3"/>
</dbReference>
<dbReference type="Pfam" id="PF14310">
    <property type="entry name" value="Fn3-like"/>
    <property type="match status" value="1"/>
</dbReference>
<dbReference type="InterPro" id="IPR026891">
    <property type="entry name" value="Fn3-like"/>
</dbReference>
<dbReference type="Pfam" id="PF00933">
    <property type="entry name" value="Glyco_hydro_3"/>
    <property type="match status" value="1"/>
</dbReference>
<dbReference type="PANTHER" id="PTHR42715:SF10">
    <property type="entry name" value="BETA-GLUCOSIDASE"/>
    <property type="match status" value="1"/>
</dbReference>
<comment type="similarity">
    <text evidence="1 4">Belongs to the glycosyl hydrolase 3 family.</text>
</comment>
<evidence type="ECO:0000313" key="6">
    <source>
        <dbReference type="EMBL" id="SHK34525.1"/>
    </source>
</evidence>
<dbReference type="STRING" id="758803.SAMN05421803_11826"/>
<gene>
    <name evidence="6" type="ORF">SAMN05421803_11826</name>
</gene>
<dbReference type="PANTHER" id="PTHR42715">
    <property type="entry name" value="BETA-GLUCOSIDASE"/>
    <property type="match status" value="1"/>
</dbReference>
<sequence>MTPPPEPLDGAWRDTSLSDGERVDHLLAAMTLEEKAAQLNGVWVSADASGAPVAPHQHDPSREPLAWEEVIENGLGQLTRPFGTAPVEPDAGRASLALSQRAVMAANRFGIPAIAHEECLTGLAAWRATIHPVPPAWGAAFDPGLVERMAANIGETMRLLGVHQGLAPVLDVARDLRWGRVEETIGEDPYLVSTIGAAYVRGLQSAGVIATLKHFAGYSASRAGRNHAPVSIGPRELADVVLPPFEAAVREGARSVMHAYNDNDGVPAAADRGLLTELLRDRWGFEGTVVSDYFGVTFLHTLQRVAADPGRAGVLALEAGVDVELPDPHCYGDRLTALVRSGELDAAPLERAARRVLLHKCALGMLDPGWSPDPDGSPVDLDPAAHRALARTLAERSIVLLDNPREALPLAAPRTLALVGPLADTPDAMFGCYTFPAHVGRSHPGTALGVRVPTVYEALRDELPATRIVHEPGCTVDGAETNGFGAAVAAARGAEVCVVVLGDRSDLFGRGTSGEGCDAEDLRLPGVQQELWEALVATGTPVVAVLVTGRPYALDAVADASAAVVQAFMPGEEGASAIAGVLSGRVDPGGRLPLSVPRSPGGQPATYLGAPLARRSEVSSVDPTPRHPFGHGLSYTCFSWEDPRAGGRPADGSPVPVPTDGEVTVGCTVRNTGHLPGSEVVQVYLHDPVARVALPVRRLVGYARIDLEPGEARAVDFTVHADQSSYTGPDGVRAVDPGLLELSLAASAEDLRHTFTVDLRGPARTVDHTRRLTASVRLDPVDGQVAAHGGPGR</sequence>
<evidence type="ECO:0000256" key="3">
    <source>
        <dbReference type="ARBA" id="ARBA00023277"/>
    </source>
</evidence>
<accession>A0A1M6RQ06</accession>
<organism evidence="6 7">
    <name type="scientific">Nocardiopsis flavescens</name>
    <dbReference type="NCBI Taxonomy" id="758803"/>
    <lineage>
        <taxon>Bacteria</taxon>
        <taxon>Bacillati</taxon>
        <taxon>Actinomycetota</taxon>
        <taxon>Actinomycetes</taxon>
        <taxon>Streptosporangiales</taxon>
        <taxon>Nocardiopsidaceae</taxon>
        <taxon>Nocardiopsis</taxon>
    </lineage>
</organism>
<dbReference type="EMBL" id="FQZK01000018">
    <property type="protein sequence ID" value="SHK34525.1"/>
    <property type="molecule type" value="Genomic_DNA"/>
</dbReference>
<dbReference type="InterPro" id="IPR019800">
    <property type="entry name" value="Glyco_hydro_3_AS"/>
</dbReference>
<dbReference type="GO" id="GO:0005975">
    <property type="term" value="P:carbohydrate metabolic process"/>
    <property type="evidence" value="ECO:0007669"/>
    <property type="project" value="InterPro"/>
</dbReference>
<dbReference type="InterPro" id="IPR013783">
    <property type="entry name" value="Ig-like_fold"/>
</dbReference>
<dbReference type="InterPro" id="IPR036881">
    <property type="entry name" value="Glyco_hydro_3_C_sf"/>
</dbReference>
<name>A0A1M6RQ06_9ACTN</name>
<keyword evidence="7" id="KW-1185">Reference proteome</keyword>
<feature type="domain" description="Fibronectin type III-like" evidence="5">
    <location>
        <begin position="679"/>
        <end position="748"/>
    </location>
</feature>
<dbReference type="AlphaFoldDB" id="A0A1M6RQ06"/>
<dbReference type="InterPro" id="IPR017853">
    <property type="entry name" value="GH"/>
</dbReference>
<dbReference type="Gene3D" id="3.20.20.300">
    <property type="entry name" value="Glycoside hydrolase, family 3, N-terminal domain"/>
    <property type="match status" value="1"/>
</dbReference>
<keyword evidence="3" id="KW-0119">Carbohydrate metabolism</keyword>
<dbReference type="Gene3D" id="2.60.40.10">
    <property type="entry name" value="Immunoglobulins"/>
    <property type="match status" value="1"/>
</dbReference>
<dbReference type="InterPro" id="IPR036962">
    <property type="entry name" value="Glyco_hydro_3_N_sf"/>
</dbReference>
<evidence type="ECO:0000256" key="1">
    <source>
        <dbReference type="ARBA" id="ARBA00005336"/>
    </source>
</evidence>
<protein>
    <submittedName>
        <fullName evidence="6">Beta-xylosidase</fullName>
    </submittedName>
</protein>
<dbReference type="SMART" id="SM01217">
    <property type="entry name" value="Fn3_like"/>
    <property type="match status" value="1"/>
</dbReference>
<dbReference type="InterPro" id="IPR002772">
    <property type="entry name" value="Glyco_hydro_3_C"/>
</dbReference>
<dbReference type="Pfam" id="PF01915">
    <property type="entry name" value="Glyco_hydro_3_C"/>
    <property type="match status" value="1"/>
</dbReference>
<dbReference type="InterPro" id="IPR050288">
    <property type="entry name" value="Cellulose_deg_GH3"/>
</dbReference>
<dbReference type="SUPFAM" id="SSF51445">
    <property type="entry name" value="(Trans)glycosidases"/>
    <property type="match status" value="1"/>
</dbReference>
<evidence type="ECO:0000256" key="2">
    <source>
        <dbReference type="ARBA" id="ARBA00022801"/>
    </source>
</evidence>
<dbReference type="Proteomes" id="UP000184452">
    <property type="component" value="Unassembled WGS sequence"/>
</dbReference>
<dbReference type="SUPFAM" id="SSF52279">
    <property type="entry name" value="Beta-D-glucan exohydrolase, C-terminal domain"/>
    <property type="match status" value="1"/>
</dbReference>
<dbReference type="InterPro" id="IPR001764">
    <property type="entry name" value="Glyco_hydro_3_N"/>
</dbReference>
<evidence type="ECO:0000259" key="5">
    <source>
        <dbReference type="SMART" id="SM01217"/>
    </source>
</evidence>
<reference evidence="6 7" key="1">
    <citation type="submission" date="2016-11" db="EMBL/GenBank/DDBJ databases">
        <authorList>
            <person name="Jaros S."/>
            <person name="Januszkiewicz K."/>
            <person name="Wedrychowicz H."/>
        </authorList>
    </citation>
    <scope>NUCLEOTIDE SEQUENCE [LARGE SCALE GENOMIC DNA]</scope>
    <source>
        <strain evidence="6 7">CGMCC 4.5723</strain>
    </source>
</reference>
<evidence type="ECO:0000256" key="4">
    <source>
        <dbReference type="RuleBase" id="RU361161"/>
    </source>
</evidence>
<keyword evidence="4" id="KW-0326">Glycosidase</keyword>
<proteinExistence type="inferred from homology"/>
<dbReference type="Gene3D" id="3.40.50.1700">
    <property type="entry name" value="Glycoside hydrolase family 3 C-terminal domain"/>
    <property type="match status" value="1"/>
</dbReference>
<evidence type="ECO:0000313" key="7">
    <source>
        <dbReference type="Proteomes" id="UP000184452"/>
    </source>
</evidence>